<dbReference type="Gene3D" id="3.40.710.10">
    <property type="entry name" value="DD-peptidase/beta-lactamase superfamily"/>
    <property type="match status" value="1"/>
</dbReference>
<evidence type="ECO:0000313" key="2">
    <source>
        <dbReference type="EMBL" id="MQT17292.1"/>
    </source>
</evidence>
<comment type="caution">
    <text evidence="2">The sequence shown here is derived from an EMBL/GenBank/DDBJ whole genome shotgun (WGS) entry which is preliminary data.</text>
</comment>
<evidence type="ECO:0000313" key="3">
    <source>
        <dbReference type="Proteomes" id="UP000481327"/>
    </source>
</evidence>
<protein>
    <submittedName>
        <fullName evidence="2">Serine hydrolase</fullName>
    </submittedName>
</protein>
<sequence>MIGTTTSAQAAAFAPALATWDRDAHADLRGVVVLHRGRRVAERYYNGADPDALHDIRSAGKSVTALMVGIAVDRHAIASVDDAVETYWPQSAGHPVGAVPLRNVLTMQSGLAAFDEDPASPGNEDRMDAAPDPLAFLLAVPKADPPGSRYRYNSATAYTAGVVVAKASGESMRHLAGQRLFTPLGITAWRWDADAAGMTKGQGNLWLTTRGMAGIGEMVRNGGRANGRQIVSARWVEAMLAPRVDITADDPFADAYGYFWYRKTQDIAGTMIPVSFASGNGGNKIYVVPRCDLVVAITSAAYGHGYGQRRSEAILKAVLASAVASGACRTG</sequence>
<dbReference type="InterPro" id="IPR012338">
    <property type="entry name" value="Beta-lactam/transpept-like"/>
</dbReference>
<dbReference type="Proteomes" id="UP000481327">
    <property type="component" value="Unassembled WGS sequence"/>
</dbReference>
<feature type="domain" description="Beta-lactamase-related" evidence="1">
    <location>
        <begin position="31"/>
        <end position="317"/>
    </location>
</feature>
<dbReference type="OrthoDB" id="9814204at2"/>
<accession>A0A7C9GP60</accession>
<organism evidence="2 3">
    <name type="scientific">Sandarakinorhabdus fusca</name>
    <dbReference type="NCBI Taxonomy" id="1439888"/>
    <lineage>
        <taxon>Bacteria</taxon>
        <taxon>Pseudomonadati</taxon>
        <taxon>Pseudomonadota</taxon>
        <taxon>Alphaproteobacteria</taxon>
        <taxon>Sphingomonadales</taxon>
        <taxon>Sphingosinicellaceae</taxon>
        <taxon>Sandarakinorhabdus</taxon>
    </lineage>
</organism>
<dbReference type="EMBL" id="WIOL01000002">
    <property type="protein sequence ID" value="MQT17292.1"/>
    <property type="molecule type" value="Genomic_DNA"/>
</dbReference>
<dbReference type="SUPFAM" id="SSF56601">
    <property type="entry name" value="beta-lactamase/transpeptidase-like"/>
    <property type="match status" value="1"/>
</dbReference>
<name>A0A7C9GP60_9SPHN</name>
<dbReference type="AlphaFoldDB" id="A0A7C9GP60"/>
<proteinExistence type="predicted"/>
<keyword evidence="2" id="KW-0378">Hydrolase</keyword>
<keyword evidence="3" id="KW-1185">Reference proteome</keyword>
<gene>
    <name evidence="2" type="ORF">F3168_08445</name>
</gene>
<evidence type="ECO:0000259" key="1">
    <source>
        <dbReference type="Pfam" id="PF00144"/>
    </source>
</evidence>
<reference evidence="2 3" key="1">
    <citation type="submission" date="2019-09" db="EMBL/GenBank/DDBJ databases">
        <title>Polymorphobacter sp. isolated from a lake in China.</title>
        <authorList>
            <person name="Liu Z."/>
        </authorList>
    </citation>
    <scope>NUCLEOTIDE SEQUENCE [LARGE SCALE GENOMIC DNA]</scope>
    <source>
        <strain evidence="2 3">D40P</strain>
    </source>
</reference>
<dbReference type="PANTHER" id="PTHR43283">
    <property type="entry name" value="BETA-LACTAMASE-RELATED"/>
    <property type="match status" value="1"/>
</dbReference>
<dbReference type="InterPro" id="IPR001466">
    <property type="entry name" value="Beta-lactam-related"/>
</dbReference>
<dbReference type="Pfam" id="PF00144">
    <property type="entry name" value="Beta-lactamase"/>
    <property type="match status" value="1"/>
</dbReference>
<dbReference type="GO" id="GO:0016787">
    <property type="term" value="F:hydrolase activity"/>
    <property type="evidence" value="ECO:0007669"/>
    <property type="project" value="UniProtKB-KW"/>
</dbReference>
<dbReference type="PANTHER" id="PTHR43283:SF7">
    <property type="entry name" value="BETA-LACTAMASE-RELATED DOMAIN-CONTAINING PROTEIN"/>
    <property type="match status" value="1"/>
</dbReference>
<dbReference type="InterPro" id="IPR050789">
    <property type="entry name" value="Diverse_Enzym_Activities"/>
</dbReference>